<feature type="compositionally biased region" description="Basic and acidic residues" evidence="1">
    <location>
        <begin position="1"/>
        <end position="15"/>
    </location>
</feature>
<evidence type="ECO:0000256" key="1">
    <source>
        <dbReference type="SAM" id="MobiDB-lite"/>
    </source>
</evidence>
<keyword evidence="3" id="KW-1185">Reference proteome</keyword>
<reference evidence="2 3" key="1">
    <citation type="submission" date="2016-04" db="EMBL/GenBank/DDBJ databases">
        <title>A degradative enzymes factory behind the ericoid mycorrhizal symbiosis.</title>
        <authorList>
            <consortium name="DOE Joint Genome Institute"/>
            <person name="Martino E."/>
            <person name="Morin E."/>
            <person name="Grelet G."/>
            <person name="Kuo A."/>
            <person name="Kohler A."/>
            <person name="Daghino S."/>
            <person name="Barry K."/>
            <person name="Choi C."/>
            <person name="Cichocki N."/>
            <person name="Clum A."/>
            <person name="Copeland A."/>
            <person name="Hainaut M."/>
            <person name="Haridas S."/>
            <person name="Labutti K."/>
            <person name="Lindquist E."/>
            <person name="Lipzen A."/>
            <person name="Khouja H.-R."/>
            <person name="Murat C."/>
            <person name="Ohm R."/>
            <person name="Olson A."/>
            <person name="Spatafora J."/>
            <person name="Veneault-Fourrey C."/>
            <person name="Henrissat B."/>
            <person name="Grigoriev I."/>
            <person name="Martin F."/>
            <person name="Perotto S."/>
        </authorList>
    </citation>
    <scope>NUCLEOTIDE SEQUENCE [LARGE SCALE GENOMIC DNA]</scope>
    <source>
        <strain evidence="2 3">F</strain>
    </source>
</reference>
<gene>
    <name evidence="2" type="ORF">L207DRAFT_593067</name>
</gene>
<dbReference type="Proteomes" id="UP000235786">
    <property type="component" value="Unassembled WGS sequence"/>
</dbReference>
<proteinExistence type="predicted"/>
<organism evidence="2 3">
    <name type="scientific">Hyaloscypha variabilis (strain UAMH 11265 / GT02V1 / F)</name>
    <name type="common">Meliniomyces variabilis</name>
    <dbReference type="NCBI Taxonomy" id="1149755"/>
    <lineage>
        <taxon>Eukaryota</taxon>
        <taxon>Fungi</taxon>
        <taxon>Dikarya</taxon>
        <taxon>Ascomycota</taxon>
        <taxon>Pezizomycotina</taxon>
        <taxon>Leotiomycetes</taxon>
        <taxon>Helotiales</taxon>
        <taxon>Hyaloscyphaceae</taxon>
        <taxon>Hyaloscypha</taxon>
        <taxon>Hyaloscypha variabilis</taxon>
    </lineage>
</organism>
<protein>
    <submittedName>
        <fullName evidence="2">Uncharacterized protein</fullName>
    </submittedName>
</protein>
<evidence type="ECO:0000313" key="2">
    <source>
        <dbReference type="EMBL" id="PMD29746.1"/>
    </source>
</evidence>
<evidence type="ECO:0000313" key="3">
    <source>
        <dbReference type="Proteomes" id="UP000235786"/>
    </source>
</evidence>
<sequence length="175" mass="20158">MDAKKKMSLPKKEVTENSSEVGGHRRSSKFEHLFVYGWESIAVDSSEFEKLIMKVVRQQKIRPDDRDCYKAFLAAEQREIDQCFYNIKCRYYFGGGEKFKVDRLLYTCDKTAVVRLALDALEEVPKTWKNAHAIFVTAVKALGDMWEALERSESEVIQADLGAEHEDKALIRVAE</sequence>
<dbReference type="OrthoDB" id="3562163at2759"/>
<accession>A0A2J6QU09</accession>
<dbReference type="AlphaFoldDB" id="A0A2J6QU09"/>
<name>A0A2J6QU09_HYAVF</name>
<feature type="region of interest" description="Disordered" evidence="1">
    <location>
        <begin position="1"/>
        <end position="23"/>
    </location>
</feature>
<dbReference type="EMBL" id="KZ613971">
    <property type="protein sequence ID" value="PMD29746.1"/>
    <property type="molecule type" value="Genomic_DNA"/>
</dbReference>